<accession>A0A9X9LFB2</accession>
<proteinExistence type="predicted"/>
<dbReference type="AlphaFoldDB" id="A0A9X9LFB2"/>
<feature type="compositionally biased region" description="Basic and acidic residues" evidence="1">
    <location>
        <begin position="21"/>
        <end position="30"/>
    </location>
</feature>
<organism evidence="2 3">
    <name type="scientific">Gulo gulo</name>
    <name type="common">Wolverine</name>
    <name type="synonym">Gluton</name>
    <dbReference type="NCBI Taxonomy" id="48420"/>
    <lineage>
        <taxon>Eukaryota</taxon>
        <taxon>Metazoa</taxon>
        <taxon>Chordata</taxon>
        <taxon>Craniata</taxon>
        <taxon>Vertebrata</taxon>
        <taxon>Euteleostomi</taxon>
        <taxon>Mammalia</taxon>
        <taxon>Eutheria</taxon>
        <taxon>Laurasiatheria</taxon>
        <taxon>Carnivora</taxon>
        <taxon>Caniformia</taxon>
        <taxon>Musteloidea</taxon>
        <taxon>Mustelidae</taxon>
        <taxon>Guloninae</taxon>
        <taxon>Gulo</taxon>
    </lineage>
</organism>
<comment type="caution">
    <text evidence="2">The sequence shown here is derived from an EMBL/GenBank/DDBJ whole genome shotgun (WGS) entry which is preliminary data.</text>
</comment>
<sequence length="73" mass="7677">GAGRFPSAPQRAGRAPAPERSPGKRPEGTFRPRCPVSVPPGVAVTAAAATASTQWVMSHLAPVPSRYFPNHIF</sequence>
<feature type="non-terminal residue" evidence="2">
    <location>
        <position position="1"/>
    </location>
</feature>
<gene>
    <name evidence="2" type="ORF">BN2614_LOCUS1</name>
</gene>
<dbReference type="EMBL" id="CYRY02002169">
    <property type="protein sequence ID" value="VCW66828.1"/>
    <property type="molecule type" value="Genomic_DNA"/>
</dbReference>
<dbReference type="Proteomes" id="UP000269945">
    <property type="component" value="Unassembled WGS sequence"/>
</dbReference>
<evidence type="ECO:0000313" key="3">
    <source>
        <dbReference type="Proteomes" id="UP000269945"/>
    </source>
</evidence>
<keyword evidence="3" id="KW-1185">Reference proteome</keyword>
<name>A0A9X9LFB2_GULGU</name>
<reference evidence="2 3" key="1">
    <citation type="submission" date="2018-10" db="EMBL/GenBank/DDBJ databases">
        <authorList>
            <person name="Ekblom R."/>
            <person name="Jareborg N."/>
        </authorList>
    </citation>
    <scope>NUCLEOTIDE SEQUENCE [LARGE SCALE GENOMIC DNA]</scope>
    <source>
        <tissue evidence="2">Muscle</tissue>
    </source>
</reference>
<protein>
    <submittedName>
        <fullName evidence="2">Uncharacterized protein</fullName>
    </submittedName>
</protein>
<evidence type="ECO:0000313" key="2">
    <source>
        <dbReference type="EMBL" id="VCW66828.1"/>
    </source>
</evidence>
<evidence type="ECO:0000256" key="1">
    <source>
        <dbReference type="SAM" id="MobiDB-lite"/>
    </source>
</evidence>
<feature type="region of interest" description="Disordered" evidence="1">
    <location>
        <begin position="1"/>
        <end position="35"/>
    </location>
</feature>